<dbReference type="SMART" id="SM00382">
    <property type="entry name" value="AAA"/>
    <property type="match status" value="1"/>
</dbReference>
<dbReference type="Pfam" id="PF13087">
    <property type="entry name" value="AAA_12"/>
    <property type="match status" value="1"/>
</dbReference>
<dbReference type="GO" id="GO:0004386">
    <property type="term" value="F:helicase activity"/>
    <property type="evidence" value="ECO:0007669"/>
    <property type="project" value="UniProtKB-KW"/>
</dbReference>
<proteinExistence type="predicted"/>
<organism evidence="8 9">
    <name type="scientific">Rhodosorus marinus</name>
    <dbReference type="NCBI Taxonomy" id="101924"/>
    <lineage>
        <taxon>Eukaryota</taxon>
        <taxon>Rhodophyta</taxon>
        <taxon>Stylonematophyceae</taxon>
        <taxon>Stylonematales</taxon>
        <taxon>Stylonemataceae</taxon>
        <taxon>Rhodosorus</taxon>
    </lineage>
</organism>
<reference evidence="8 9" key="1">
    <citation type="journal article" date="2023" name="Nat. Commun.">
        <title>Origin of minicircular mitochondrial genomes in red algae.</title>
        <authorList>
            <person name="Lee Y."/>
            <person name="Cho C.H."/>
            <person name="Lee Y.M."/>
            <person name="Park S.I."/>
            <person name="Yang J.H."/>
            <person name="West J.A."/>
            <person name="Bhattacharya D."/>
            <person name="Yoon H.S."/>
        </authorList>
    </citation>
    <scope>NUCLEOTIDE SEQUENCE [LARGE SCALE GENOMIC DNA]</scope>
    <source>
        <strain evidence="8 9">CCMP1338</strain>
        <tissue evidence="8">Whole cell</tissue>
    </source>
</reference>
<dbReference type="InterPro" id="IPR047187">
    <property type="entry name" value="SF1_C_Upf1"/>
</dbReference>
<dbReference type="PANTHER" id="PTHR45418">
    <property type="entry name" value="CANCER/TESTIS ANTIGEN 55"/>
    <property type="match status" value="1"/>
</dbReference>
<keyword evidence="9" id="KW-1185">Reference proteome</keyword>
<dbReference type="GO" id="GO:0016787">
    <property type="term" value="F:hydrolase activity"/>
    <property type="evidence" value="ECO:0007669"/>
    <property type="project" value="UniProtKB-KW"/>
</dbReference>
<dbReference type="InterPro" id="IPR041679">
    <property type="entry name" value="DNA2/NAM7-like_C"/>
</dbReference>
<dbReference type="EMBL" id="JAMWBK010000010">
    <property type="protein sequence ID" value="KAJ8901785.1"/>
    <property type="molecule type" value="Genomic_DNA"/>
</dbReference>
<keyword evidence="6" id="KW-0067">ATP-binding</keyword>
<evidence type="ECO:0000256" key="1">
    <source>
        <dbReference type="ARBA" id="ARBA00004496"/>
    </source>
</evidence>
<dbReference type="Proteomes" id="UP001157974">
    <property type="component" value="Unassembled WGS sequence"/>
</dbReference>
<keyword evidence="3" id="KW-0547">Nucleotide-binding</keyword>
<keyword evidence="4" id="KW-0378">Hydrolase</keyword>
<evidence type="ECO:0000259" key="7">
    <source>
        <dbReference type="SMART" id="SM00382"/>
    </source>
</evidence>
<keyword evidence="2" id="KW-0963">Cytoplasm</keyword>
<dbReference type="CDD" id="cd18808">
    <property type="entry name" value="SF1_C_Upf1"/>
    <property type="match status" value="1"/>
</dbReference>
<dbReference type="InterPro" id="IPR003593">
    <property type="entry name" value="AAA+_ATPase"/>
</dbReference>
<evidence type="ECO:0000256" key="6">
    <source>
        <dbReference type="ARBA" id="ARBA00022840"/>
    </source>
</evidence>
<evidence type="ECO:0000313" key="9">
    <source>
        <dbReference type="Proteomes" id="UP001157974"/>
    </source>
</evidence>
<sequence length="694" mass="77969">MPITTSNHNETTIFFLESAEIYGIDKECFSLNGLRTPTEILSGKGRTASIVCSNALKRYSVLQAVLVLRFRGDDDGERFVIGRLLRTRCSQNPELALQYAPVAPAQHKPRMPRIGRHPVVLVNEKLPHSGGMRKFPIPLAAHNLPKEWKKMLIENRKETCRLLEGTHKNGDYTLHMTRLLFTEEHAMHEDMKRYDMFNVVLKKNSLEVPGLAEKRPSVLRGDIVLISTNERTFEGLVTQVQLTTISLRFPRSFNYVPGTPVHVRFKLRRTRIRQMHQGIHLLSREHVTGLVQSIFPSEIGPPNGSKKQANAVVTCRHLNQEQRACVENIVYPEVTGFPYVIFGPPGTGKTATLTSAVKELLTVFPQKKVLLCTPTNETADLMVERLAEIMPELSIREMYRLMAFSRSDASTSDAAMDFTMYDDASRSFPTPEVDFLRSKRLVVSTLCTSAKLFNMGMRRGHFSLIAVDEVGQAMEPEVLSVLGGLMAPSTQLVLAGDPKQLGPVVHSDLAVRYGLGVSYLDRIGLAKAYARDTAKHPSTCGFDPRVITELVRTYRLPEKLLEVPNTLFYEGEMIACSRVRPLPWSSLPRQDIPLMFTNVAGEEMREGSSPSWFNVEELIQVLVYVKDLVQHHGVLEQDIVVVTPYAKQSQKIRTALKKEGLVPREGGLNRTIPGARTSRHLDFDCAQFTNVSEL</sequence>
<comment type="caution">
    <text evidence="8">The sequence shown here is derived from an EMBL/GenBank/DDBJ whole genome shotgun (WGS) entry which is preliminary data.</text>
</comment>
<keyword evidence="5" id="KW-0347">Helicase</keyword>
<dbReference type="GO" id="GO:0005524">
    <property type="term" value="F:ATP binding"/>
    <property type="evidence" value="ECO:0007669"/>
    <property type="project" value="UniProtKB-KW"/>
</dbReference>
<feature type="domain" description="AAA+ ATPase" evidence="7">
    <location>
        <begin position="335"/>
        <end position="524"/>
    </location>
</feature>
<dbReference type="SUPFAM" id="SSF52540">
    <property type="entry name" value="P-loop containing nucleoside triphosphate hydrolases"/>
    <property type="match status" value="1"/>
</dbReference>
<evidence type="ECO:0000256" key="2">
    <source>
        <dbReference type="ARBA" id="ARBA00022490"/>
    </source>
</evidence>
<evidence type="ECO:0000256" key="5">
    <source>
        <dbReference type="ARBA" id="ARBA00022806"/>
    </source>
</evidence>
<dbReference type="Pfam" id="PF21634">
    <property type="entry name" value="MOV-10_beta-barrel"/>
    <property type="match status" value="1"/>
</dbReference>
<evidence type="ECO:0000256" key="3">
    <source>
        <dbReference type="ARBA" id="ARBA00022741"/>
    </source>
</evidence>
<evidence type="ECO:0000256" key="4">
    <source>
        <dbReference type="ARBA" id="ARBA00022801"/>
    </source>
</evidence>
<name>A0AAV8UH00_9RHOD</name>
<evidence type="ECO:0000313" key="8">
    <source>
        <dbReference type="EMBL" id="KAJ8901785.1"/>
    </source>
</evidence>
<dbReference type="Pfam" id="PF13245">
    <property type="entry name" value="AAA_19"/>
    <property type="match status" value="1"/>
</dbReference>
<dbReference type="AlphaFoldDB" id="A0AAV8UH00"/>
<dbReference type="PANTHER" id="PTHR45418:SF1">
    <property type="entry name" value="CANCER_TESTIS ANTIGEN 55"/>
    <property type="match status" value="1"/>
</dbReference>
<accession>A0AAV8UH00</accession>
<dbReference type="InterPro" id="IPR027417">
    <property type="entry name" value="P-loop_NTPase"/>
</dbReference>
<comment type="subcellular location">
    <subcellularLocation>
        <location evidence="1">Cytoplasm</location>
    </subcellularLocation>
</comment>
<protein>
    <recommendedName>
        <fullName evidence="7">AAA+ ATPase domain-containing protein</fullName>
    </recommendedName>
</protein>
<dbReference type="InterPro" id="IPR049080">
    <property type="entry name" value="MOV-10-like_beta-barrel"/>
</dbReference>
<dbReference type="Gene3D" id="3.40.50.300">
    <property type="entry name" value="P-loop containing nucleotide triphosphate hydrolases"/>
    <property type="match status" value="2"/>
</dbReference>
<dbReference type="GO" id="GO:0005737">
    <property type="term" value="C:cytoplasm"/>
    <property type="evidence" value="ECO:0007669"/>
    <property type="project" value="UniProtKB-SubCell"/>
</dbReference>
<gene>
    <name evidence="8" type="ORF">NDN08_003991</name>
</gene>